<name>A0A6H5GAU1_9HEMI</name>
<evidence type="ECO:0000313" key="1">
    <source>
        <dbReference type="EMBL" id="CAA9998943.1"/>
    </source>
</evidence>
<organism evidence="1 2">
    <name type="scientific">Nesidiocoris tenuis</name>
    <dbReference type="NCBI Taxonomy" id="355587"/>
    <lineage>
        <taxon>Eukaryota</taxon>
        <taxon>Metazoa</taxon>
        <taxon>Ecdysozoa</taxon>
        <taxon>Arthropoda</taxon>
        <taxon>Hexapoda</taxon>
        <taxon>Insecta</taxon>
        <taxon>Pterygota</taxon>
        <taxon>Neoptera</taxon>
        <taxon>Paraneoptera</taxon>
        <taxon>Hemiptera</taxon>
        <taxon>Heteroptera</taxon>
        <taxon>Panheteroptera</taxon>
        <taxon>Cimicomorpha</taxon>
        <taxon>Miridae</taxon>
        <taxon>Dicyphina</taxon>
        <taxon>Nesidiocoris</taxon>
    </lineage>
</organism>
<feature type="non-terminal residue" evidence="1">
    <location>
        <position position="1"/>
    </location>
</feature>
<gene>
    <name evidence="1" type="ORF">NTEN_LOCUS5226</name>
</gene>
<dbReference type="EMBL" id="CADCXU010007779">
    <property type="protein sequence ID" value="CAA9998943.1"/>
    <property type="molecule type" value="Genomic_DNA"/>
</dbReference>
<accession>A0A6H5GAU1</accession>
<keyword evidence="2" id="KW-1185">Reference proteome</keyword>
<sequence>WDCLPEQTQSCQELRLRRRLIENRGSLYVVRLCDQQQPSSKINSFRRQAITMGLSQEFLVARTTAKQGTRGRAGQPVIFGRKSATWPIVNYKRSAPAISPDVSRALSPAWSSSGAILYAASTRRYKANFTVLKLEAIPELCLDHVHLNGRSAECLCPKRFCRMMDIYYVPPHLSTHSRAEPTANFYALLWPSEDLSRKNLSRA</sequence>
<protein>
    <submittedName>
        <fullName evidence="1">Uncharacterized protein</fullName>
    </submittedName>
</protein>
<proteinExistence type="predicted"/>
<reference evidence="1 2" key="1">
    <citation type="submission" date="2020-02" db="EMBL/GenBank/DDBJ databases">
        <authorList>
            <person name="Ferguson B K."/>
        </authorList>
    </citation>
    <scope>NUCLEOTIDE SEQUENCE [LARGE SCALE GENOMIC DNA]</scope>
</reference>
<evidence type="ECO:0000313" key="2">
    <source>
        <dbReference type="Proteomes" id="UP000479000"/>
    </source>
</evidence>
<dbReference type="Proteomes" id="UP000479000">
    <property type="component" value="Unassembled WGS sequence"/>
</dbReference>
<dbReference type="AlphaFoldDB" id="A0A6H5GAU1"/>